<keyword evidence="2" id="KW-1185">Reference proteome</keyword>
<organism evidence="1 2">
    <name type="scientific">Rubus argutus</name>
    <name type="common">Southern blackberry</name>
    <dbReference type="NCBI Taxonomy" id="59490"/>
    <lineage>
        <taxon>Eukaryota</taxon>
        <taxon>Viridiplantae</taxon>
        <taxon>Streptophyta</taxon>
        <taxon>Embryophyta</taxon>
        <taxon>Tracheophyta</taxon>
        <taxon>Spermatophyta</taxon>
        <taxon>Magnoliopsida</taxon>
        <taxon>eudicotyledons</taxon>
        <taxon>Gunneridae</taxon>
        <taxon>Pentapetalae</taxon>
        <taxon>rosids</taxon>
        <taxon>fabids</taxon>
        <taxon>Rosales</taxon>
        <taxon>Rosaceae</taxon>
        <taxon>Rosoideae</taxon>
        <taxon>Rosoideae incertae sedis</taxon>
        <taxon>Rubus</taxon>
    </lineage>
</organism>
<name>A0AAW1YQR9_RUBAR</name>
<dbReference type="Proteomes" id="UP001457282">
    <property type="component" value="Unassembled WGS sequence"/>
</dbReference>
<reference evidence="1 2" key="1">
    <citation type="journal article" date="2023" name="G3 (Bethesda)">
        <title>A chromosome-length genome assembly and annotation of blackberry (Rubus argutus, cv. 'Hillquist').</title>
        <authorList>
            <person name="Bruna T."/>
            <person name="Aryal R."/>
            <person name="Dudchenko O."/>
            <person name="Sargent D.J."/>
            <person name="Mead D."/>
            <person name="Buti M."/>
            <person name="Cavallini A."/>
            <person name="Hytonen T."/>
            <person name="Andres J."/>
            <person name="Pham M."/>
            <person name="Weisz D."/>
            <person name="Mascagni F."/>
            <person name="Usai G."/>
            <person name="Natali L."/>
            <person name="Bassil N."/>
            <person name="Fernandez G.E."/>
            <person name="Lomsadze A."/>
            <person name="Armour M."/>
            <person name="Olukolu B."/>
            <person name="Poorten T."/>
            <person name="Britton C."/>
            <person name="Davik J."/>
            <person name="Ashrafi H."/>
            <person name="Aiden E.L."/>
            <person name="Borodovsky M."/>
            <person name="Worthington M."/>
        </authorList>
    </citation>
    <scope>NUCLEOTIDE SEQUENCE [LARGE SCALE GENOMIC DNA]</scope>
    <source>
        <strain evidence="1">PI 553951</strain>
    </source>
</reference>
<protein>
    <submittedName>
        <fullName evidence="1">Uncharacterized protein</fullName>
    </submittedName>
</protein>
<dbReference type="AlphaFoldDB" id="A0AAW1YQR9"/>
<evidence type="ECO:0000313" key="2">
    <source>
        <dbReference type="Proteomes" id="UP001457282"/>
    </source>
</evidence>
<gene>
    <name evidence="1" type="ORF">M0R45_006374</name>
</gene>
<dbReference type="InterPro" id="IPR042160">
    <property type="entry name" value="HD-Zip_IV"/>
</dbReference>
<accession>A0AAW1YQR9</accession>
<comment type="caution">
    <text evidence="1">The sequence shown here is derived from an EMBL/GenBank/DDBJ whole genome shotgun (WGS) entry which is preliminary data.</text>
</comment>
<dbReference type="PANTHER" id="PTHR45654:SF77">
    <property type="entry name" value="HOMEOBOX-LEUCINE ZIPPER PROTEIN MERISTEM L1"/>
    <property type="match status" value="1"/>
</dbReference>
<proteinExistence type="predicted"/>
<dbReference type="EMBL" id="JBEDUW010000001">
    <property type="protein sequence ID" value="KAK9950908.1"/>
    <property type="molecule type" value="Genomic_DNA"/>
</dbReference>
<evidence type="ECO:0000313" key="1">
    <source>
        <dbReference type="EMBL" id="KAK9950908.1"/>
    </source>
</evidence>
<dbReference type="PANTHER" id="PTHR45654">
    <property type="entry name" value="HOMEOBOX-LEUCINE ZIPPER PROTEIN MERISTEM L1"/>
    <property type="match status" value="1"/>
</dbReference>
<sequence>MDAKQWSTVFGNIVSKARTLEVLTVVVDENFNEALHEMTAEFHLPSPLVPVCEHHFIYCRQYYDDLWVVVDTDLSGVSKILLLKVIEDLLFA</sequence>